<dbReference type="Proteomes" id="UP000275078">
    <property type="component" value="Unassembled WGS sequence"/>
</dbReference>
<dbReference type="EMBL" id="ML119823">
    <property type="protein sequence ID" value="RPA73386.1"/>
    <property type="molecule type" value="Genomic_DNA"/>
</dbReference>
<organism evidence="1 2">
    <name type="scientific">Ascobolus immersus RN42</name>
    <dbReference type="NCBI Taxonomy" id="1160509"/>
    <lineage>
        <taxon>Eukaryota</taxon>
        <taxon>Fungi</taxon>
        <taxon>Dikarya</taxon>
        <taxon>Ascomycota</taxon>
        <taxon>Pezizomycotina</taxon>
        <taxon>Pezizomycetes</taxon>
        <taxon>Pezizales</taxon>
        <taxon>Ascobolaceae</taxon>
        <taxon>Ascobolus</taxon>
    </lineage>
</organism>
<keyword evidence="2" id="KW-1185">Reference proteome</keyword>
<evidence type="ECO:0000313" key="1">
    <source>
        <dbReference type="EMBL" id="RPA73386.1"/>
    </source>
</evidence>
<accession>A0A3N4HKF9</accession>
<gene>
    <name evidence="1" type="ORF">BJ508DRAFT_313866</name>
</gene>
<reference evidence="1 2" key="1">
    <citation type="journal article" date="2018" name="Nat. Ecol. Evol.">
        <title>Pezizomycetes genomes reveal the molecular basis of ectomycorrhizal truffle lifestyle.</title>
        <authorList>
            <person name="Murat C."/>
            <person name="Payen T."/>
            <person name="Noel B."/>
            <person name="Kuo A."/>
            <person name="Morin E."/>
            <person name="Chen J."/>
            <person name="Kohler A."/>
            <person name="Krizsan K."/>
            <person name="Balestrini R."/>
            <person name="Da Silva C."/>
            <person name="Montanini B."/>
            <person name="Hainaut M."/>
            <person name="Levati E."/>
            <person name="Barry K.W."/>
            <person name="Belfiori B."/>
            <person name="Cichocki N."/>
            <person name="Clum A."/>
            <person name="Dockter R.B."/>
            <person name="Fauchery L."/>
            <person name="Guy J."/>
            <person name="Iotti M."/>
            <person name="Le Tacon F."/>
            <person name="Lindquist E.A."/>
            <person name="Lipzen A."/>
            <person name="Malagnac F."/>
            <person name="Mello A."/>
            <person name="Molinier V."/>
            <person name="Miyauchi S."/>
            <person name="Poulain J."/>
            <person name="Riccioni C."/>
            <person name="Rubini A."/>
            <person name="Sitrit Y."/>
            <person name="Splivallo R."/>
            <person name="Traeger S."/>
            <person name="Wang M."/>
            <person name="Zifcakova L."/>
            <person name="Wipf D."/>
            <person name="Zambonelli A."/>
            <person name="Paolocci F."/>
            <person name="Nowrousian M."/>
            <person name="Ottonello S."/>
            <person name="Baldrian P."/>
            <person name="Spatafora J.W."/>
            <person name="Henrissat B."/>
            <person name="Nagy L.G."/>
            <person name="Aury J.M."/>
            <person name="Wincker P."/>
            <person name="Grigoriev I.V."/>
            <person name="Bonfante P."/>
            <person name="Martin F.M."/>
        </authorList>
    </citation>
    <scope>NUCLEOTIDE SEQUENCE [LARGE SCALE GENOMIC DNA]</scope>
    <source>
        <strain evidence="1 2">RN42</strain>
    </source>
</reference>
<evidence type="ECO:0000313" key="2">
    <source>
        <dbReference type="Proteomes" id="UP000275078"/>
    </source>
</evidence>
<proteinExistence type="predicted"/>
<sequence>MALRYLTCCANDTDRERVKRLRRMCTYRLREHQTIARSEHLPAARASNDCEERELTYQLQERRHCRLREHQTAAMNENRPIASVQDCDKQEHANCESVKQLRELRGMRTGRLRERQTAAMNENRPIARVYNIAINKNIPTARASNDCEKRELTYQLREGRHCRLREHRLRDRLRGFFGCKNLPITRVCRLQELADCESLPTAKVK</sequence>
<protein>
    <submittedName>
        <fullName evidence="1">Uncharacterized protein</fullName>
    </submittedName>
</protein>
<name>A0A3N4HKF9_ASCIM</name>
<dbReference type="AlphaFoldDB" id="A0A3N4HKF9"/>